<protein>
    <submittedName>
        <fullName evidence="1">Uncharacterized protein</fullName>
    </submittedName>
</protein>
<dbReference type="Proteomes" id="UP000821865">
    <property type="component" value="Chromosome 7"/>
</dbReference>
<proteinExistence type="predicted"/>
<organism evidence="1 2">
    <name type="scientific">Dermacentor silvarum</name>
    <name type="common">Tick</name>
    <dbReference type="NCBI Taxonomy" id="543639"/>
    <lineage>
        <taxon>Eukaryota</taxon>
        <taxon>Metazoa</taxon>
        <taxon>Ecdysozoa</taxon>
        <taxon>Arthropoda</taxon>
        <taxon>Chelicerata</taxon>
        <taxon>Arachnida</taxon>
        <taxon>Acari</taxon>
        <taxon>Parasitiformes</taxon>
        <taxon>Ixodida</taxon>
        <taxon>Ixodoidea</taxon>
        <taxon>Ixodidae</taxon>
        <taxon>Rhipicephalinae</taxon>
        <taxon>Dermacentor</taxon>
    </lineage>
</organism>
<sequence>MKGALQALQEKVDEAEERAQFYENNTDLACFMKVLNGAAQGDKTAEFVRNQVRSFSTKNPRYSDVILRECVIWKACSNKGYEHARSRNLFELPCRSTLQKYVGHSTGEIGVISLIKERLCIELKGLTGLTLTSAFCQQGRKY</sequence>
<comment type="caution">
    <text evidence="1">The sequence shown here is derived from an EMBL/GenBank/DDBJ whole genome shotgun (WGS) entry which is preliminary data.</text>
</comment>
<evidence type="ECO:0000313" key="2">
    <source>
        <dbReference type="Proteomes" id="UP000821865"/>
    </source>
</evidence>
<reference evidence="1" key="1">
    <citation type="submission" date="2020-05" db="EMBL/GenBank/DDBJ databases">
        <title>Large-scale comparative analyses of tick genomes elucidate their genetic diversity and vector capacities.</title>
        <authorList>
            <person name="Jia N."/>
            <person name="Wang J."/>
            <person name="Shi W."/>
            <person name="Du L."/>
            <person name="Sun Y."/>
            <person name="Zhan W."/>
            <person name="Jiang J."/>
            <person name="Wang Q."/>
            <person name="Zhang B."/>
            <person name="Ji P."/>
            <person name="Sakyi L.B."/>
            <person name="Cui X."/>
            <person name="Yuan T."/>
            <person name="Jiang B."/>
            <person name="Yang W."/>
            <person name="Lam T.T.-Y."/>
            <person name="Chang Q."/>
            <person name="Ding S."/>
            <person name="Wang X."/>
            <person name="Zhu J."/>
            <person name="Ruan X."/>
            <person name="Zhao L."/>
            <person name="Wei J."/>
            <person name="Que T."/>
            <person name="Du C."/>
            <person name="Cheng J."/>
            <person name="Dai P."/>
            <person name="Han X."/>
            <person name="Huang E."/>
            <person name="Gao Y."/>
            <person name="Liu J."/>
            <person name="Shao H."/>
            <person name="Ye R."/>
            <person name="Li L."/>
            <person name="Wei W."/>
            <person name="Wang X."/>
            <person name="Wang C."/>
            <person name="Yang T."/>
            <person name="Huo Q."/>
            <person name="Li W."/>
            <person name="Guo W."/>
            <person name="Chen H."/>
            <person name="Zhou L."/>
            <person name="Ni X."/>
            <person name="Tian J."/>
            <person name="Zhou Y."/>
            <person name="Sheng Y."/>
            <person name="Liu T."/>
            <person name="Pan Y."/>
            <person name="Xia L."/>
            <person name="Li J."/>
            <person name="Zhao F."/>
            <person name="Cao W."/>
        </authorList>
    </citation>
    <scope>NUCLEOTIDE SEQUENCE</scope>
    <source>
        <strain evidence="1">Dsil-2018</strain>
    </source>
</reference>
<gene>
    <name evidence="1" type="ORF">HPB49_002616</name>
</gene>
<dbReference type="EMBL" id="CM023476">
    <property type="protein sequence ID" value="KAH7940625.1"/>
    <property type="molecule type" value="Genomic_DNA"/>
</dbReference>
<accession>A0ACB8CD11</accession>
<keyword evidence="2" id="KW-1185">Reference proteome</keyword>
<evidence type="ECO:0000313" key="1">
    <source>
        <dbReference type="EMBL" id="KAH7940625.1"/>
    </source>
</evidence>
<name>A0ACB8CD11_DERSI</name>